<keyword evidence="1" id="KW-0812">Transmembrane</keyword>
<organism evidence="2 3">
    <name type="scientific">Alkalicella caledoniensis</name>
    <dbReference type="NCBI Taxonomy" id="2731377"/>
    <lineage>
        <taxon>Bacteria</taxon>
        <taxon>Bacillati</taxon>
        <taxon>Bacillota</taxon>
        <taxon>Clostridia</taxon>
        <taxon>Eubacteriales</taxon>
        <taxon>Proteinivoracaceae</taxon>
        <taxon>Alkalicella</taxon>
    </lineage>
</organism>
<keyword evidence="1" id="KW-1133">Transmembrane helix</keyword>
<keyword evidence="3" id="KW-1185">Reference proteome</keyword>
<proteinExistence type="predicted"/>
<accession>A0A7G9WB93</accession>
<reference evidence="2 3" key="1">
    <citation type="submission" date="2020-07" db="EMBL/GenBank/DDBJ databases">
        <title>Alkalicella. sp. LB2 genome.</title>
        <authorList>
            <person name="Postec A."/>
            <person name="Quemeneur M."/>
        </authorList>
    </citation>
    <scope>NUCLEOTIDE SEQUENCE [LARGE SCALE GENOMIC DNA]</scope>
    <source>
        <strain evidence="2 3">LB2</strain>
    </source>
</reference>
<keyword evidence="1" id="KW-0472">Membrane</keyword>
<name>A0A7G9WB93_ALKCA</name>
<evidence type="ECO:0000256" key="1">
    <source>
        <dbReference type="SAM" id="Phobius"/>
    </source>
</evidence>
<feature type="transmembrane region" description="Helical" evidence="1">
    <location>
        <begin position="14"/>
        <end position="31"/>
    </location>
</feature>
<evidence type="ECO:0000313" key="2">
    <source>
        <dbReference type="EMBL" id="QNO15955.1"/>
    </source>
</evidence>
<evidence type="ECO:0000313" key="3">
    <source>
        <dbReference type="Proteomes" id="UP000516160"/>
    </source>
</evidence>
<gene>
    <name evidence="2" type="ORF">HYG86_14865</name>
</gene>
<dbReference type="AlphaFoldDB" id="A0A7G9WB93"/>
<dbReference type="EMBL" id="CP058559">
    <property type="protein sequence ID" value="QNO15955.1"/>
    <property type="molecule type" value="Genomic_DNA"/>
</dbReference>
<dbReference type="Proteomes" id="UP000516160">
    <property type="component" value="Chromosome"/>
</dbReference>
<dbReference type="RefSeq" id="WP_213166354.1">
    <property type="nucleotide sequence ID" value="NZ_CP058559.1"/>
</dbReference>
<dbReference type="KEGG" id="acae:HYG86_14865"/>
<protein>
    <submittedName>
        <fullName evidence="2">Uncharacterized protein</fullName>
    </submittedName>
</protein>
<sequence>MGDSPEKKRKVERITLTSIIVLLVIIIVLILCCCCKNRYNSISLKNTNEATAGRLSIGLKHNSAESTTLMLQPLVQPGDIITVGENNVPGMTKIEIFNRGNTDLLFLSNFEFSGDTELAEVFIFWDLKVAMKNIQGDENIVEHWLIKDGKILSQQLQGADGSVNGQKDGIISLAEWNSDENQVNGIQRGWDLAGLTKSDVYELSFTLVFDTAAGNEYQNKSIDITYSVLASQMREKALGKLMQDYQLPEVEDLSLLFAGINSSRP</sequence>